<dbReference type="RefSeq" id="WP_136257095.1">
    <property type="nucleotide sequence ID" value="NZ_MWIO01000008.1"/>
</dbReference>
<gene>
    <name evidence="2" type="ORF">B1991_02285</name>
</gene>
<dbReference type="OrthoDB" id="570299at2"/>
<dbReference type="InterPro" id="IPR004027">
    <property type="entry name" value="SEC_C_motif"/>
</dbReference>
<evidence type="ECO:0000313" key="3">
    <source>
        <dbReference type="Proteomes" id="UP000306317"/>
    </source>
</evidence>
<organism evidence="2 3">
    <name type="scientific">Rhodanobacter lindaniclasticus</name>
    <dbReference type="NCBI Taxonomy" id="75310"/>
    <lineage>
        <taxon>Bacteria</taxon>
        <taxon>Pseudomonadati</taxon>
        <taxon>Pseudomonadota</taxon>
        <taxon>Gammaproteobacteria</taxon>
        <taxon>Lysobacterales</taxon>
        <taxon>Rhodanobacteraceae</taxon>
        <taxon>Rhodanobacter</taxon>
    </lineage>
</organism>
<reference evidence="2 3" key="1">
    <citation type="submission" date="2017-02" db="EMBL/GenBank/DDBJ databases">
        <title>Whole genome sequencing of Rhodanobacter lindaniclasticus DSM 17932.</title>
        <authorList>
            <person name="Kumar S."/>
            <person name="Patil P."/>
            <person name="Patil P.B."/>
        </authorList>
    </citation>
    <scope>NUCLEOTIDE SEQUENCE [LARGE SCALE GENOMIC DNA]</scope>
    <source>
        <strain evidence="2 3">DSM 17932</strain>
    </source>
</reference>
<dbReference type="Gene3D" id="3.10.450.50">
    <property type="match status" value="1"/>
</dbReference>
<name>A0A4S3KM10_9GAMM</name>
<evidence type="ECO:0008006" key="4">
    <source>
        <dbReference type="Google" id="ProtNLM"/>
    </source>
</evidence>
<dbReference type="EMBL" id="MWIO01000008">
    <property type="protein sequence ID" value="THD09448.1"/>
    <property type="molecule type" value="Genomic_DNA"/>
</dbReference>
<keyword evidence="3" id="KW-1185">Reference proteome</keyword>
<dbReference type="SUPFAM" id="SSF103642">
    <property type="entry name" value="Sec-C motif"/>
    <property type="match status" value="1"/>
</dbReference>
<dbReference type="GO" id="GO:0006355">
    <property type="term" value="P:regulation of DNA-templated transcription"/>
    <property type="evidence" value="ECO:0007669"/>
    <property type="project" value="InterPro"/>
</dbReference>
<dbReference type="Pfam" id="PF02810">
    <property type="entry name" value="SEC-C"/>
    <property type="match status" value="1"/>
</dbReference>
<dbReference type="InterPro" id="IPR010985">
    <property type="entry name" value="Ribbon_hlx_hlx"/>
</dbReference>
<evidence type="ECO:0000256" key="1">
    <source>
        <dbReference type="SAM" id="MobiDB-lite"/>
    </source>
</evidence>
<proteinExistence type="predicted"/>
<evidence type="ECO:0000313" key="2">
    <source>
        <dbReference type="EMBL" id="THD09448.1"/>
    </source>
</evidence>
<feature type="compositionally biased region" description="Low complexity" evidence="1">
    <location>
        <begin position="47"/>
        <end position="77"/>
    </location>
</feature>
<comment type="caution">
    <text evidence="2">The sequence shown here is derived from an EMBL/GenBank/DDBJ whole genome shotgun (WGS) entry which is preliminary data.</text>
</comment>
<accession>A0A4S3KM10</accession>
<dbReference type="AlphaFoldDB" id="A0A4S3KM10"/>
<sequence length="107" mass="10833">MARSTTLRLPDPLKAEATAYADGLGVSLNALCAVALRDYLDARKPKPAALPAKVGPQAKAEPARASAALPGASGGSPMRPITKVGANQPCPCGSGQKFKRCHGKPGA</sequence>
<feature type="region of interest" description="Disordered" evidence="1">
    <location>
        <begin position="45"/>
        <end position="82"/>
    </location>
</feature>
<dbReference type="Proteomes" id="UP000306317">
    <property type="component" value="Unassembled WGS sequence"/>
</dbReference>
<protein>
    <recommendedName>
        <fullName evidence="4">Zinc chelation protein SecC</fullName>
    </recommendedName>
</protein>
<dbReference type="SUPFAM" id="SSF47598">
    <property type="entry name" value="Ribbon-helix-helix"/>
    <property type="match status" value="1"/>
</dbReference>